<dbReference type="AlphaFoldDB" id="A0A7W9KP45"/>
<organism evidence="1 2">
    <name type="scientific">Kutzneria kofuensis</name>
    <dbReference type="NCBI Taxonomy" id="103725"/>
    <lineage>
        <taxon>Bacteria</taxon>
        <taxon>Bacillati</taxon>
        <taxon>Actinomycetota</taxon>
        <taxon>Actinomycetes</taxon>
        <taxon>Pseudonocardiales</taxon>
        <taxon>Pseudonocardiaceae</taxon>
        <taxon>Kutzneria</taxon>
    </lineage>
</organism>
<keyword evidence="2" id="KW-1185">Reference proteome</keyword>
<evidence type="ECO:0000313" key="2">
    <source>
        <dbReference type="Proteomes" id="UP000585638"/>
    </source>
</evidence>
<comment type="caution">
    <text evidence="1">The sequence shown here is derived from an EMBL/GenBank/DDBJ whole genome shotgun (WGS) entry which is preliminary data.</text>
</comment>
<accession>A0A7W9KP45</accession>
<reference evidence="1 2" key="1">
    <citation type="submission" date="2020-08" db="EMBL/GenBank/DDBJ databases">
        <title>Sequencing the genomes of 1000 actinobacteria strains.</title>
        <authorList>
            <person name="Klenk H.-P."/>
        </authorList>
    </citation>
    <scope>NUCLEOTIDE SEQUENCE [LARGE SCALE GENOMIC DNA]</scope>
    <source>
        <strain evidence="1 2">DSM 43851</strain>
    </source>
</reference>
<evidence type="ECO:0000313" key="1">
    <source>
        <dbReference type="EMBL" id="MBB5896143.1"/>
    </source>
</evidence>
<protein>
    <submittedName>
        <fullName evidence="1">Malate dehydrogenase (Oxaloacetate-decarboxylating)</fullName>
        <ecNumber evidence="1">1.1.1.38</ecNumber>
    </submittedName>
</protein>
<dbReference type="RefSeq" id="WP_184867845.1">
    <property type="nucleotide sequence ID" value="NZ_BAAAWY010000023.1"/>
</dbReference>
<dbReference type="EC" id="1.1.1.38" evidence="1"/>
<gene>
    <name evidence="1" type="ORF">BJ998_007339</name>
</gene>
<name>A0A7W9KP45_9PSEU</name>
<dbReference type="Proteomes" id="UP000585638">
    <property type="component" value="Unassembled WGS sequence"/>
</dbReference>
<dbReference type="EMBL" id="JACHIR010000001">
    <property type="protein sequence ID" value="MBB5896143.1"/>
    <property type="molecule type" value="Genomic_DNA"/>
</dbReference>
<proteinExistence type="predicted"/>
<keyword evidence="1" id="KW-0560">Oxidoreductase</keyword>
<sequence>MRRPLRLAVIGDGDTDLPDELPGLKIVPESVALLFTPRPRGVDAVYLGGLDQIRARQLKAEFTARAAIPCLTREEMTAVGLAGRLLVLLARTGRPPASARVVIVESTAIPTLCPLLLAIGVGDIVSWEPTDALSYPLRRITHRSDAVIDPLGGGVPVVLPTTAEGQPPLLAADDPAYPLLALPGLVHALLSKPGSRSDFDVLRACAYALAARTRNGRWVPDQDDPELSPTVFAMASRALAGDRLDR</sequence>
<dbReference type="GO" id="GO:0016491">
    <property type="term" value="F:oxidoreductase activity"/>
    <property type="evidence" value="ECO:0007669"/>
    <property type="project" value="UniProtKB-KW"/>
</dbReference>